<reference evidence="1" key="1">
    <citation type="submission" date="2019-10" db="EMBL/GenBank/DDBJ databases">
        <title>Conservation and host-specific expression of non-tandemly repeated heterogenous ribosome RNA gene in arbuscular mycorrhizal fungi.</title>
        <authorList>
            <person name="Maeda T."/>
            <person name="Kobayashi Y."/>
            <person name="Nakagawa T."/>
            <person name="Ezawa T."/>
            <person name="Yamaguchi K."/>
            <person name="Bino T."/>
            <person name="Nishimoto Y."/>
            <person name="Shigenobu S."/>
            <person name="Kawaguchi M."/>
        </authorList>
    </citation>
    <scope>NUCLEOTIDE SEQUENCE</scope>
    <source>
        <strain evidence="1">HR1</strain>
    </source>
</reference>
<protein>
    <submittedName>
        <fullName evidence="1">Uncharacterized protein</fullName>
    </submittedName>
</protein>
<evidence type="ECO:0000313" key="1">
    <source>
        <dbReference type="EMBL" id="GES93291.1"/>
    </source>
</evidence>
<name>A0A8H3QVC4_9GLOM</name>
<proteinExistence type="predicted"/>
<dbReference type="Proteomes" id="UP000615446">
    <property type="component" value="Unassembled WGS sequence"/>
</dbReference>
<dbReference type="EMBL" id="BLAL01000228">
    <property type="protein sequence ID" value="GES93291.1"/>
    <property type="molecule type" value="Genomic_DNA"/>
</dbReference>
<dbReference type="AlphaFoldDB" id="A0A8H3QVC4"/>
<accession>A0A8H3QVC4</accession>
<organism evidence="1 3">
    <name type="scientific">Rhizophagus clarus</name>
    <dbReference type="NCBI Taxonomy" id="94130"/>
    <lineage>
        <taxon>Eukaryota</taxon>
        <taxon>Fungi</taxon>
        <taxon>Fungi incertae sedis</taxon>
        <taxon>Mucoromycota</taxon>
        <taxon>Glomeromycotina</taxon>
        <taxon>Glomeromycetes</taxon>
        <taxon>Glomerales</taxon>
        <taxon>Glomeraceae</taxon>
        <taxon>Rhizophagus</taxon>
    </lineage>
</organism>
<sequence>MFLLESHGSEALNRLWDAIDSTTTSYPAAYSKYIKRSNFNESELLEKQPFLEIKDSDKISNHHNLTICDE</sequence>
<evidence type="ECO:0000313" key="2">
    <source>
        <dbReference type="EMBL" id="GES97371.1"/>
    </source>
</evidence>
<gene>
    <name evidence="1" type="ORF">RCL2_002003900</name>
    <name evidence="2" type="ORF">RCL2_002396700</name>
</gene>
<comment type="caution">
    <text evidence="1">The sequence shown here is derived from an EMBL/GenBank/DDBJ whole genome shotgun (WGS) entry which is preliminary data.</text>
</comment>
<dbReference type="EMBL" id="BLAL01000258">
    <property type="protein sequence ID" value="GES97371.1"/>
    <property type="molecule type" value="Genomic_DNA"/>
</dbReference>
<evidence type="ECO:0000313" key="3">
    <source>
        <dbReference type="Proteomes" id="UP000615446"/>
    </source>
</evidence>